<dbReference type="InterPro" id="IPR050482">
    <property type="entry name" value="Sensor_HK_TwoCompSys"/>
</dbReference>
<keyword evidence="4" id="KW-0808">Transferase</keyword>
<dbReference type="GO" id="GO:0005524">
    <property type="term" value="F:ATP binding"/>
    <property type="evidence" value="ECO:0007669"/>
    <property type="project" value="UniProtKB-KW"/>
</dbReference>
<dbReference type="HOGENOM" id="CLU_522567_0_0_0"/>
<dbReference type="InterPro" id="IPR011006">
    <property type="entry name" value="CheY-like_superfamily"/>
</dbReference>
<dbReference type="Gene3D" id="3.40.50.2300">
    <property type="match status" value="2"/>
</dbReference>
<dbReference type="InterPro" id="IPR036890">
    <property type="entry name" value="HATPase_C_sf"/>
</dbReference>
<keyword evidence="8" id="KW-0902">Two-component regulatory system</keyword>
<dbReference type="Proteomes" id="UP000007013">
    <property type="component" value="Chromosome"/>
</dbReference>
<dbReference type="Gene3D" id="3.30.565.10">
    <property type="entry name" value="Histidine kinase-like ATPase, C-terminal domain"/>
    <property type="match status" value="1"/>
</dbReference>
<dbReference type="InterPro" id="IPR001789">
    <property type="entry name" value="Sig_transdc_resp-reg_receiver"/>
</dbReference>
<evidence type="ECO:0000256" key="9">
    <source>
        <dbReference type="PROSITE-ProRule" id="PRU00169"/>
    </source>
</evidence>
<keyword evidence="7" id="KW-0067">ATP-binding</keyword>
<dbReference type="Gene3D" id="1.20.5.1930">
    <property type="match status" value="1"/>
</dbReference>
<dbReference type="CDD" id="cd00156">
    <property type="entry name" value="REC"/>
    <property type="match status" value="1"/>
</dbReference>
<evidence type="ECO:0000313" key="14">
    <source>
        <dbReference type="Proteomes" id="UP000007013"/>
    </source>
</evidence>
<dbReference type="SMART" id="SM00387">
    <property type="entry name" value="HATPase_c"/>
    <property type="match status" value="1"/>
</dbReference>
<dbReference type="RefSeq" id="WP_012374522.1">
    <property type="nucleotide sequence ID" value="NC_010571.1"/>
</dbReference>
<dbReference type="InterPro" id="IPR003594">
    <property type="entry name" value="HATPase_dom"/>
</dbReference>
<dbReference type="eggNOG" id="COG3437">
    <property type="taxonomic scope" value="Bacteria"/>
</dbReference>
<dbReference type="STRING" id="452637.Oter_1701"/>
<dbReference type="CDD" id="cd16917">
    <property type="entry name" value="HATPase_UhpB-NarQ-NarX-like"/>
    <property type="match status" value="1"/>
</dbReference>
<dbReference type="PROSITE" id="PS50110">
    <property type="entry name" value="RESPONSE_REGULATORY"/>
    <property type="match status" value="1"/>
</dbReference>
<feature type="coiled-coil region" evidence="10">
    <location>
        <begin position="256"/>
        <end position="315"/>
    </location>
</feature>
<evidence type="ECO:0000256" key="10">
    <source>
        <dbReference type="SAM" id="Coils"/>
    </source>
</evidence>
<dbReference type="AlphaFoldDB" id="B1ZVP9"/>
<keyword evidence="14" id="KW-1185">Reference proteome</keyword>
<evidence type="ECO:0000313" key="13">
    <source>
        <dbReference type="EMBL" id="ACB74985.1"/>
    </source>
</evidence>
<dbReference type="KEGG" id="ote:Oter_1701"/>
<dbReference type="eggNOG" id="COG4585">
    <property type="taxonomic scope" value="Bacteria"/>
</dbReference>
<dbReference type="SUPFAM" id="SSF55874">
    <property type="entry name" value="ATPase domain of HSP90 chaperone/DNA topoisomerase II/histidine kinase"/>
    <property type="match status" value="1"/>
</dbReference>
<dbReference type="SUPFAM" id="SSF52172">
    <property type="entry name" value="CheY-like"/>
    <property type="match status" value="2"/>
</dbReference>
<evidence type="ECO:0000259" key="11">
    <source>
        <dbReference type="PROSITE" id="PS50109"/>
    </source>
</evidence>
<name>B1ZVP9_OPITP</name>
<dbReference type="SMART" id="SM00448">
    <property type="entry name" value="REC"/>
    <property type="match status" value="1"/>
</dbReference>
<dbReference type="PROSITE" id="PS50109">
    <property type="entry name" value="HIS_KIN"/>
    <property type="match status" value="1"/>
</dbReference>
<keyword evidence="5" id="KW-0547">Nucleotide-binding</keyword>
<dbReference type="PANTHER" id="PTHR24421">
    <property type="entry name" value="NITRATE/NITRITE SENSOR PROTEIN NARX-RELATED"/>
    <property type="match status" value="1"/>
</dbReference>
<dbReference type="InterPro" id="IPR011712">
    <property type="entry name" value="Sig_transdc_His_kin_sub3_dim/P"/>
</dbReference>
<reference evidence="13 14" key="1">
    <citation type="journal article" date="2011" name="J. Bacteriol.">
        <title>Genome sequence of the verrucomicrobium Opitutus terrae PB90-1, an abundant inhabitant of rice paddy soil ecosystems.</title>
        <authorList>
            <person name="van Passel M.W."/>
            <person name="Kant R."/>
            <person name="Palva A."/>
            <person name="Copeland A."/>
            <person name="Lucas S."/>
            <person name="Lapidus A."/>
            <person name="Glavina del Rio T."/>
            <person name="Pitluck S."/>
            <person name="Goltsman E."/>
            <person name="Clum A."/>
            <person name="Sun H."/>
            <person name="Schmutz J."/>
            <person name="Larimer F.W."/>
            <person name="Land M.L."/>
            <person name="Hauser L."/>
            <person name="Kyrpides N."/>
            <person name="Mikhailova N."/>
            <person name="Richardson P.P."/>
            <person name="Janssen P.H."/>
            <person name="de Vos W.M."/>
            <person name="Smidt H."/>
        </authorList>
    </citation>
    <scope>NUCLEOTIDE SEQUENCE [LARGE SCALE GENOMIC DNA]</scope>
    <source>
        <strain evidence="14">DSM 11246 / JCM 15787 / PB90-1</strain>
    </source>
</reference>
<keyword evidence="10" id="KW-0175">Coiled coil</keyword>
<sequence length="521" mass="57622">MIRVLHAEDDPQVAEMVQLLFYRDAGGCALDQVDSGRACLEALKRGGYDVVLLDLYLPDIDGLRLLGELTARRDPTPVVIVSAQGQNALAVRALRAGAVDCIDKNSADFRRIPEITRRVAERHRRRREVAAPPRDHRVVFVEPKDGTRSEVAEFFAHNSSRLELTTVDRTAFDNLTHAEIGFDAVVVGPGFDDKETLEVLRQLHSVAEDTPALVLSGSRSSETAIAAFQLGALDFLLYKDGCLPELVFSLNHVLKRADTDRLNARLSAELAELNRSLGDQVRERTRDLEGEIGVRKEAERRAEENAARLQALSNRLLTVQEDERRSIARELHDQVGQLLTGLRFRLEATRRDPSALTEALAVTDELIRTVREMTLQLRPRMLDDLGLRPALEWHVDRFRQQTGIAVELDIALPEQRLPAVLETTVYRIVQEALTNIARHAGSPSAVVTVAADDQALHVEISDRGRGFDTAAALAKHNSIGLAGLAERVRLAGGELELFSQPGQGTRIHAEFTLRPAPAPSS</sequence>
<comment type="catalytic activity">
    <reaction evidence="1">
        <text>ATP + protein L-histidine = ADP + protein N-phospho-L-histidine.</text>
        <dbReference type="EC" id="2.7.13.3"/>
    </reaction>
</comment>
<evidence type="ECO:0000256" key="4">
    <source>
        <dbReference type="ARBA" id="ARBA00022679"/>
    </source>
</evidence>
<evidence type="ECO:0000256" key="3">
    <source>
        <dbReference type="ARBA" id="ARBA00022553"/>
    </source>
</evidence>
<dbReference type="GO" id="GO:0000155">
    <property type="term" value="F:phosphorelay sensor kinase activity"/>
    <property type="evidence" value="ECO:0007669"/>
    <property type="project" value="InterPro"/>
</dbReference>
<evidence type="ECO:0000256" key="8">
    <source>
        <dbReference type="ARBA" id="ARBA00023012"/>
    </source>
</evidence>
<evidence type="ECO:0000256" key="1">
    <source>
        <dbReference type="ARBA" id="ARBA00000085"/>
    </source>
</evidence>
<keyword evidence="6 13" id="KW-0418">Kinase</keyword>
<evidence type="ECO:0000256" key="2">
    <source>
        <dbReference type="ARBA" id="ARBA00012438"/>
    </source>
</evidence>
<proteinExistence type="predicted"/>
<dbReference type="Pfam" id="PF02518">
    <property type="entry name" value="HATPase_c"/>
    <property type="match status" value="1"/>
</dbReference>
<evidence type="ECO:0000259" key="12">
    <source>
        <dbReference type="PROSITE" id="PS50110"/>
    </source>
</evidence>
<dbReference type="PANTHER" id="PTHR24421:SF10">
    <property type="entry name" value="NITRATE_NITRITE SENSOR PROTEIN NARQ"/>
    <property type="match status" value="1"/>
</dbReference>
<dbReference type="eggNOG" id="COG0745">
    <property type="taxonomic scope" value="Bacteria"/>
</dbReference>
<evidence type="ECO:0000256" key="6">
    <source>
        <dbReference type="ARBA" id="ARBA00022777"/>
    </source>
</evidence>
<feature type="modified residue" description="4-aspartylphosphate" evidence="9">
    <location>
        <position position="54"/>
    </location>
</feature>
<dbReference type="Pfam" id="PF00072">
    <property type="entry name" value="Response_reg"/>
    <property type="match status" value="1"/>
</dbReference>
<dbReference type="EC" id="2.7.13.3" evidence="2"/>
<organism evidence="13 14">
    <name type="scientific">Opitutus terrae (strain DSM 11246 / JCM 15787 / PB90-1)</name>
    <dbReference type="NCBI Taxonomy" id="452637"/>
    <lineage>
        <taxon>Bacteria</taxon>
        <taxon>Pseudomonadati</taxon>
        <taxon>Verrucomicrobiota</taxon>
        <taxon>Opitutia</taxon>
        <taxon>Opitutales</taxon>
        <taxon>Opitutaceae</taxon>
        <taxon>Opitutus</taxon>
    </lineage>
</organism>
<dbReference type="GO" id="GO:0046983">
    <property type="term" value="F:protein dimerization activity"/>
    <property type="evidence" value="ECO:0007669"/>
    <property type="project" value="InterPro"/>
</dbReference>
<feature type="domain" description="Response regulatory" evidence="12">
    <location>
        <begin position="3"/>
        <end position="119"/>
    </location>
</feature>
<feature type="domain" description="Histidine kinase" evidence="11">
    <location>
        <begin position="326"/>
        <end position="515"/>
    </location>
</feature>
<evidence type="ECO:0000256" key="7">
    <source>
        <dbReference type="ARBA" id="ARBA00022840"/>
    </source>
</evidence>
<dbReference type="InterPro" id="IPR005467">
    <property type="entry name" value="His_kinase_dom"/>
</dbReference>
<dbReference type="EMBL" id="CP001032">
    <property type="protein sequence ID" value="ACB74985.1"/>
    <property type="molecule type" value="Genomic_DNA"/>
</dbReference>
<dbReference type="GO" id="GO:0016020">
    <property type="term" value="C:membrane"/>
    <property type="evidence" value="ECO:0007669"/>
    <property type="project" value="InterPro"/>
</dbReference>
<protein>
    <recommendedName>
        <fullName evidence="2">histidine kinase</fullName>
        <ecNumber evidence="2">2.7.13.3</ecNumber>
    </recommendedName>
</protein>
<gene>
    <name evidence="13" type="ordered locus">Oter_1701</name>
</gene>
<accession>B1ZVP9</accession>
<dbReference type="Pfam" id="PF07730">
    <property type="entry name" value="HisKA_3"/>
    <property type="match status" value="1"/>
</dbReference>
<evidence type="ECO:0000256" key="5">
    <source>
        <dbReference type="ARBA" id="ARBA00022741"/>
    </source>
</evidence>
<keyword evidence="3 9" id="KW-0597">Phosphoprotein</keyword>